<feature type="transmembrane region" description="Helical" evidence="5">
    <location>
        <begin position="179"/>
        <end position="199"/>
    </location>
</feature>
<dbReference type="Proteomes" id="UP000028493">
    <property type="component" value="Unassembled WGS sequence"/>
</dbReference>
<evidence type="ECO:0000256" key="5">
    <source>
        <dbReference type="SAM" id="Phobius"/>
    </source>
</evidence>
<keyword evidence="4 5" id="KW-0472">Membrane</keyword>
<feature type="transmembrane region" description="Helical" evidence="5">
    <location>
        <begin position="410"/>
        <end position="431"/>
    </location>
</feature>
<evidence type="ECO:0000256" key="2">
    <source>
        <dbReference type="ARBA" id="ARBA00022692"/>
    </source>
</evidence>
<comment type="subcellular location">
    <subcellularLocation>
        <location evidence="1">Endomembrane system</location>
        <topology evidence="1">Multi-pass membrane protein</topology>
    </subcellularLocation>
</comment>
<evidence type="ECO:0000256" key="3">
    <source>
        <dbReference type="ARBA" id="ARBA00022989"/>
    </source>
</evidence>
<dbReference type="InterPro" id="IPR011701">
    <property type="entry name" value="MFS"/>
</dbReference>
<feature type="transmembrane region" description="Helical" evidence="5">
    <location>
        <begin position="291"/>
        <end position="313"/>
    </location>
</feature>
<feature type="transmembrane region" description="Helical" evidence="5">
    <location>
        <begin position="116"/>
        <end position="135"/>
    </location>
</feature>
<dbReference type="EMBL" id="CBSZ010000407">
    <property type="protein sequence ID" value="CDH26463.1"/>
    <property type="molecule type" value="Genomic_DNA"/>
</dbReference>
<sequence length="461" mass="49707">MALKSSMTVQEVIDAAPVSRYQWQVLICCFLVVTFDGFDTASIGFIAPAIRQQWQLDAAHLAPLFASGLFGLTLGALIFGPMADRFGRKNIMQFSVALFGLMCLLSAFATDMTTLTILRFLTGLGLGGAMPNAITLTSEFMPARRRAGLVTLMFCGFTLGSALGGIVSAQWVPSIGWEGILILGGVMPLALSVLLWKILPESPRYRVLKQYQPEKIPDVLNKITGKNYDDVTFYLDEKPAEKSAVSALFSREILPTTLLLWCVFFMSLLIIYSLSSWLPTLLNNSGIDLQHASWVTTAFQVGGTAGAILIGVVMDRLNPYWTLAVSYALGAVFIVLISFSEGSLWMMALVVLGTGVGISGSQVGLNALSAALYPTQCRATGVSWANAVGRCGAIVGSLSGGLMLSWNISFSTIFIVIALPAVVAALAMVILRTQHRTARIVVSHMTIQKNRSYKGVKHAKN</sequence>
<dbReference type="GO" id="GO:0046943">
    <property type="term" value="F:carboxylic acid transmembrane transporter activity"/>
    <property type="evidence" value="ECO:0007669"/>
    <property type="project" value="TreeGrafter"/>
</dbReference>
<dbReference type="CDD" id="cd17365">
    <property type="entry name" value="MFS_PcaK_like"/>
    <property type="match status" value="1"/>
</dbReference>
<dbReference type="Pfam" id="PF07690">
    <property type="entry name" value="MFS_1"/>
    <property type="match status" value="1"/>
</dbReference>
<feature type="transmembrane region" description="Helical" evidence="5">
    <location>
        <begin position="21"/>
        <end position="38"/>
    </location>
</feature>
<dbReference type="RefSeq" id="WP_071827340.1">
    <property type="nucleotide sequence ID" value="NZ_CAWLXS010000069.1"/>
</dbReference>
<dbReference type="InterPro" id="IPR020846">
    <property type="entry name" value="MFS_dom"/>
</dbReference>
<evidence type="ECO:0000256" key="1">
    <source>
        <dbReference type="ARBA" id="ARBA00004127"/>
    </source>
</evidence>
<feature type="domain" description="Major facilitator superfamily (MFS) profile" evidence="6">
    <location>
        <begin position="25"/>
        <end position="436"/>
    </location>
</feature>
<feature type="transmembrane region" description="Helical" evidence="5">
    <location>
        <begin position="345"/>
        <end position="372"/>
    </location>
</feature>
<feature type="transmembrane region" description="Helical" evidence="5">
    <location>
        <begin position="58"/>
        <end position="79"/>
    </location>
</feature>
<dbReference type="GO" id="GO:0005886">
    <property type="term" value="C:plasma membrane"/>
    <property type="evidence" value="ECO:0007669"/>
    <property type="project" value="UniProtKB-SubCell"/>
</dbReference>
<dbReference type="HOGENOM" id="CLU_001265_46_4_6"/>
<feature type="transmembrane region" description="Helical" evidence="5">
    <location>
        <begin position="91"/>
        <end position="110"/>
    </location>
</feature>
<feature type="transmembrane region" description="Helical" evidence="5">
    <location>
        <begin position="258"/>
        <end position="279"/>
    </location>
</feature>
<keyword evidence="3 5" id="KW-1133">Transmembrane helix</keyword>
<dbReference type="InterPro" id="IPR005829">
    <property type="entry name" value="Sugar_transporter_CS"/>
</dbReference>
<dbReference type="PROSITE" id="PS00217">
    <property type="entry name" value="SUGAR_TRANSPORT_2"/>
    <property type="match status" value="1"/>
</dbReference>
<dbReference type="SUPFAM" id="SSF103473">
    <property type="entry name" value="MFS general substrate transporter"/>
    <property type="match status" value="1"/>
</dbReference>
<dbReference type="AlphaFoldDB" id="A0A077PZ27"/>
<evidence type="ECO:0000256" key="4">
    <source>
        <dbReference type="ARBA" id="ARBA00023136"/>
    </source>
</evidence>
<gene>
    <name evidence="7" type="primary">pcaK</name>
    <name evidence="7" type="ORF">XBKB1_700028</name>
</gene>
<feature type="transmembrane region" description="Helical" evidence="5">
    <location>
        <begin position="147"/>
        <end position="167"/>
    </location>
</feature>
<feature type="transmembrane region" description="Helical" evidence="5">
    <location>
        <begin position="384"/>
        <end position="404"/>
    </location>
</feature>
<organism evidence="7 8">
    <name type="scientific">Xenorhabdus bovienii str. kraussei Becker Underwood</name>
    <dbReference type="NCBI Taxonomy" id="1398204"/>
    <lineage>
        <taxon>Bacteria</taxon>
        <taxon>Pseudomonadati</taxon>
        <taxon>Pseudomonadota</taxon>
        <taxon>Gammaproteobacteria</taxon>
        <taxon>Enterobacterales</taxon>
        <taxon>Morganellaceae</taxon>
        <taxon>Xenorhabdus</taxon>
    </lineage>
</organism>
<protein>
    <submittedName>
        <fullName evidence="7">Putative 4-hydroxybenzoate transporter PcaK</fullName>
    </submittedName>
</protein>
<comment type="caution">
    <text evidence="7">The sequence shown here is derived from an EMBL/GenBank/DDBJ whole genome shotgun (WGS) entry which is preliminary data.</text>
</comment>
<evidence type="ECO:0000259" key="6">
    <source>
        <dbReference type="PROSITE" id="PS50850"/>
    </source>
</evidence>
<evidence type="ECO:0000313" key="7">
    <source>
        <dbReference type="EMBL" id="CDH26463.1"/>
    </source>
</evidence>
<accession>A0A077PZ27</accession>
<dbReference type="PROSITE" id="PS50850">
    <property type="entry name" value="MFS"/>
    <property type="match status" value="1"/>
</dbReference>
<dbReference type="PANTHER" id="PTHR23508:SF10">
    <property type="entry name" value="CARBOXYLIC ACID TRANSPORTER PROTEIN HOMOLOG"/>
    <property type="match status" value="1"/>
</dbReference>
<dbReference type="PANTHER" id="PTHR23508">
    <property type="entry name" value="CARBOXYLIC ACID TRANSPORTER PROTEIN HOMOLOG"/>
    <property type="match status" value="1"/>
</dbReference>
<keyword evidence="2 5" id="KW-0812">Transmembrane</keyword>
<reference evidence="7" key="1">
    <citation type="submission" date="2013-07" db="EMBL/GenBank/DDBJ databases">
        <title>Sub-species coevolution in mutualistic symbiosis.</title>
        <authorList>
            <person name="Murfin K."/>
            <person name="Klassen J."/>
            <person name="Lee M."/>
            <person name="Forst S."/>
            <person name="Stock P."/>
            <person name="Goodrich-Blair H."/>
        </authorList>
    </citation>
    <scope>NUCLEOTIDE SEQUENCE [LARGE SCALE GENOMIC DNA]</scope>
    <source>
        <strain evidence="7">Kraussei Becker Underwood</strain>
    </source>
</reference>
<feature type="transmembrane region" description="Helical" evidence="5">
    <location>
        <begin position="320"/>
        <end position="339"/>
    </location>
</feature>
<dbReference type="InterPro" id="IPR036259">
    <property type="entry name" value="MFS_trans_sf"/>
</dbReference>
<evidence type="ECO:0000313" key="8">
    <source>
        <dbReference type="Proteomes" id="UP000028493"/>
    </source>
</evidence>
<name>A0A077PZ27_XENBV</name>
<proteinExistence type="predicted"/>
<dbReference type="Gene3D" id="1.20.1250.20">
    <property type="entry name" value="MFS general substrate transporter like domains"/>
    <property type="match status" value="2"/>
</dbReference>